<proteinExistence type="predicted"/>
<accession>A0ABW3FVH2</accession>
<name>A0ABW3FVH2_9PSEU</name>
<evidence type="ECO:0008006" key="3">
    <source>
        <dbReference type="Google" id="ProtNLM"/>
    </source>
</evidence>
<dbReference type="RefSeq" id="WP_345601808.1">
    <property type="nucleotide sequence ID" value="NZ_BAABLT010000051.1"/>
</dbReference>
<reference evidence="2" key="1">
    <citation type="journal article" date="2019" name="Int. J. Syst. Evol. Microbiol.">
        <title>The Global Catalogue of Microorganisms (GCM) 10K type strain sequencing project: providing services to taxonomists for standard genome sequencing and annotation.</title>
        <authorList>
            <consortium name="The Broad Institute Genomics Platform"/>
            <consortium name="The Broad Institute Genome Sequencing Center for Infectious Disease"/>
            <person name="Wu L."/>
            <person name="Ma J."/>
        </authorList>
    </citation>
    <scope>NUCLEOTIDE SEQUENCE [LARGE SCALE GENOMIC DNA]</scope>
    <source>
        <strain evidence="2">CCUG 56401</strain>
    </source>
</reference>
<sequence length="151" mass="17290">MTVCRCHLTTGRVRGLVERWYLALDEHRDPGELAELLAHAGLVLKFPGRVVHGGAEFTEWYDEVTTTYFDESRVVERIAVRLTSPLHAEVTTRINWQARLWEPPSARSRWVGYHWTEELSVVVQDDAPRIRTCTVTAPVPMRGSPRLALLE</sequence>
<organism evidence="1 2">
    <name type="scientific">Saccharopolyspora rosea</name>
    <dbReference type="NCBI Taxonomy" id="524884"/>
    <lineage>
        <taxon>Bacteria</taxon>
        <taxon>Bacillati</taxon>
        <taxon>Actinomycetota</taxon>
        <taxon>Actinomycetes</taxon>
        <taxon>Pseudonocardiales</taxon>
        <taxon>Pseudonocardiaceae</taxon>
        <taxon>Saccharopolyspora</taxon>
    </lineage>
</organism>
<gene>
    <name evidence="1" type="ORF">ACFQ16_19290</name>
</gene>
<evidence type="ECO:0000313" key="2">
    <source>
        <dbReference type="Proteomes" id="UP001597018"/>
    </source>
</evidence>
<dbReference type="EMBL" id="JBHTIW010000016">
    <property type="protein sequence ID" value="MFD0921893.1"/>
    <property type="molecule type" value="Genomic_DNA"/>
</dbReference>
<evidence type="ECO:0000313" key="1">
    <source>
        <dbReference type="EMBL" id="MFD0921893.1"/>
    </source>
</evidence>
<comment type="caution">
    <text evidence="1">The sequence shown here is derived from an EMBL/GenBank/DDBJ whole genome shotgun (WGS) entry which is preliminary data.</text>
</comment>
<dbReference type="InterPro" id="IPR032710">
    <property type="entry name" value="NTF2-like_dom_sf"/>
</dbReference>
<dbReference type="Gene3D" id="3.10.450.50">
    <property type="match status" value="1"/>
</dbReference>
<protein>
    <recommendedName>
        <fullName evidence="3">SnoaL-like domain-containing protein</fullName>
    </recommendedName>
</protein>
<dbReference type="SUPFAM" id="SSF54427">
    <property type="entry name" value="NTF2-like"/>
    <property type="match status" value="1"/>
</dbReference>
<keyword evidence="2" id="KW-1185">Reference proteome</keyword>
<dbReference type="Proteomes" id="UP001597018">
    <property type="component" value="Unassembled WGS sequence"/>
</dbReference>